<feature type="transmembrane region" description="Helical" evidence="1">
    <location>
        <begin position="25"/>
        <end position="43"/>
    </location>
</feature>
<keyword evidence="1" id="KW-0812">Transmembrane</keyword>
<comment type="caution">
    <text evidence="2">The sequence shown here is derived from an EMBL/GenBank/DDBJ whole genome shotgun (WGS) entry which is preliminary data.</text>
</comment>
<sequence>MDVSKKLVRSLSGDPSMPHVSTLQVLYYTIFFGGKSICSVVIVKRIKDEVDNTLLLLRGYETNDVAPRIEEEKCFTF</sequence>
<accession>A0AAW2HPD0</accession>
<proteinExistence type="predicted"/>
<evidence type="ECO:0000256" key="1">
    <source>
        <dbReference type="SAM" id="Phobius"/>
    </source>
</evidence>
<dbReference type="AlphaFoldDB" id="A0AAW2HPD0"/>
<evidence type="ECO:0000313" key="2">
    <source>
        <dbReference type="EMBL" id="KAL0271461.1"/>
    </source>
</evidence>
<gene>
    <name evidence="2" type="ORF">PYX00_008548</name>
</gene>
<keyword evidence="1" id="KW-0472">Membrane</keyword>
<name>A0AAW2HPD0_9NEOP</name>
<dbReference type="EMBL" id="JARGDH010000004">
    <property type="protein sequence ID" value="KAL0271461.1"/>
    <property type="molecule type" value="Genomic_DNA"/>
</dbReference>
<organism evidence="2">
    <name type="scientific">Menopon gallinae</name>
    <name type="common">poultry shaft louse</name>
    <dbReference type="NCBI Taxonomy" id="328185"/>
    <lineage>
        <taxon>Eukaryota</taxon>
        <taxon>Metazoa</taxon>
        <taxon>Ecdysozoa</taxon>
        <taxon>Arthropoda</taxon>
        <taxon>Hexapoda</taxon>
        <taxon>Insecta</taxon>
        <taxon>Pterygota</taxon>
        <taxon>Neoptera</taxon>
        <taxon>Paraneoptera</taxon>
        <taxon>Psocodea</taxon>
        <taxon>Troctomorpha</taxon>
        <taxon>Phthiraptera</taxon>
        <taxon>Amblycera</taxon>
        <taxon>Menoponidae</taxon>
        <taxon>Menopon</taxon>
    </lineage>
</organism>
<protein>
    <submittedName>
        <fullName evidence="2">Uncharacterized protein</fullName>
    </submittedName>
</protein>
<reference evidence="2" key="1">
    <citation type="journal article" date="2024" name="Gigascience">
        <title>Chromosome-level genome of the poultry shaft louse Menopon gallinae provides insight into the host-switching and adaptive evolution of parasitic lice.</title>
        <authorList>
            <person name="Xu Y."/>
            <person name="Ma L."/>
            <person name="Liu S."/>
            <person name="Liang Y."/>
            <person name="Liu Q."/>
            <person name="He Z."/>
            <person name="Tian L."/>
            <person name="Duan Y."/>
            <person name="Cai W."/>
            <person name="Li H."/>
            <person name="Song F."/>
        </authorList>
    </citation>
    <scope>NUCLEOTIDE SEQUENCE</scope>
    <source>
        <strain evidence="2">Cailab_2023a</strain>
    </source>
</reference>
<keyword evidence="1" id="KW-1133">Transmembrane helix</keyword>